<feature type="active site" evidence="13">
    <location>
        <position position="177"/>
    </location>
</feature>
<feature type="binding site" evidence="15">
    <location>
        <position position="288"/>
    </location>
    <ligand>
        <name>Mg(2+)</name>
        <dbReference type="ChEBI" id="CHEBI:18420"/>
        <label>1</label>
    </ligand>
</feature>
<dbReference type="InterPro" id="IPR011095">
    <property type="entry name" value="Dala_Dala_lig_C"/>
</dbReference>
<dbReference type="Gene3D" id="3.30.1490.20">
    <property type="entry name" value="ATP-grasp fold, A domain"/>
    <property type="match status" value="1"/>
</dbReference>
<sequence>MMKIKVAILYGGKSTEHEVSIRSAASIFNAIDKDKHDVKLIYINKNGRFIYHENQEIIPVDESAGHVLSLMPATGFMFNDRVLNIDVVFPVLHGNAGEDGNLQGMLEMLELAYVGCNTRASSVCMDKDMTKRLLKEAGIQVAPGLVFKSFEKDHVSFDAVKGVLGVPMFVKPVNQGSSVGVTKLSDADDFKKALDTAFSLDTKVMIESGIVGREIEVSVLGNEDLTLSMPGEIVSNIDFYDYESKYVSDDGASLRIPAILTDEEIVKIQDVAARTYRALDCEGLSRVDVFLTESGEVIVNEVNTLPGFTSISMYPKLLEVSGVPYTELITQLIQLAKDRYALNGQLKRSL</sequence>
<comment type="function">
    <text evidence="12">Cell wall formation.</text>
</comment>
<evidence type="ECO:0000256" key="8">
    <source>
        <dbReference type="ARBA" id="ARBA00022960"/>
    </source>
</evidence>
<dbReference type="PROSITE" id="PS00844">
    <property type="entry name" value="DALA_DALA_LIGASE_2"/>
    <property type="match status" value="1"/>
</dbReference>
<evidence type="ECO:0000256" key="11">
    <source>
        <dbReference type="ARBA" id="ARBA00023316"/>
    </source>
</evidence>
<feature type="binding site" evidence="14">
    <location>
        <begin position="169"/>
        <end position="171"/>
    </location>
    <ligand>
        <name>ATP</name>
        <dbReference type="ChEBI" id="CHEBI:30616"/>
    </ligand>
</feature>
<feature type="binding site" evidence="15">
    <location>
        <position position="301"/>
    </location>
    <ligand>
        <name>Mg(2+)</name>
        <dbReference type="ChEBI" id="CHEBI:18420"/>
        <label>2</label>
    </ligand>
</feature>
<comment type="cofactor">
    <cofactor evidence="15">
        <name>Mg(2+)</name>
        <dbReference type="ChEBI" id="CHEBI:18420"/>
    </cofactor>
    <cofactor evidence="15">
        <name>Mn(2+)</name>
        <dbReference type="ChEBI" id="CHEBI:29035"/>
    </cofactor>
    <text evidence="15">Binds 2 magnesium or manganese ions per subunit.</text>
</comment>
<comment type="cofactor">
    <cofactor evidence="1">
        <name>Mn(2+)</name>
        <dbReference type="ChEBI" id="CHEBI:29035"/>
    </cofactor>
</comment>
<keyword evidence="12" id="KW-0963">Cytoplasm</keyword>
<dbReference type="GO" id="GO:0009252">
    <property type="term" value="P:peptidoglycan biosynthetic process"/>
    <property type="evidence" value="ECO:0007669"/>
    <property type="project" value="UniProtKB-UniRule"/>
</dbReference>
<feature type="active site" evidence="13">
    <location>
        <position position="16"/>
    </location>
</feature>
<evidence type="ECO:0000313" key="18">
    <source>
        <dbReference type="EMBL" id="HJE20592.1"/>
    </source>
</evidence>
<feature type="binding site" evidence="14">
    <location>
        <begin position="177"/>
        <end position="178"/>
    </location>
    <ligand>
        <name>ATP</name>
        <dbReference type="ChEBI" id="CHEBI:30616"/>
    </ligand>
</feature>
<dbReference type="FunFam" id="3.30.470.20:FF:000008">
    <property type="entry name" value="D-alanine--D-alanine ligase"/>
    <property type="match status" value="1"/>
</dbReference>
<dbReference type="Pfam" id="PF07478">
    <property type="entry name" value="Dala_Dala_lig_C"/>
    <property type="match status" value="1"/>
</dbReference>
<comment type="caution">
    <text evidence="18">The sequence shown here is derived from an EMBL/GenBank/DDBJ whole genome shotgun (WGS) entry which is preliminary data.</text>
</comment>
<comment type="subcellular location">
    <subcellularLocation>
        <location evidence="12">Cytoplasm</location>
    </subcellularLocation>
</comment>
<feature type="active site" evidence="13">
    <location>
        <position position="312"/>
    </location>
</feature>
<keyword evidence="4 15" id="KW-0479">Metal-binding</keyword>
<accession>A0A921JCI3</accession>
<dbReference type="GO" id="GO:0046872">
    <property type="term" value="F:metal ion binding"/>
    <property type="evidence" value="ECO:0007669"/>
    <property type="project" value="UniProtKB-KW"/>
</dbReference>
<dbReference type="Gene3D" id="3.40.50.20">
    <property type="match status" value="1"/>
</dbReference>
<keyword evidence="7 15" id="KW-0460">Magnesium</keyword>
<dbReference type="InterPro" id="IPR005905">
    <property type="entry name" value="D_ala_D_ala"/>
</dbReference>
<feature type="binding site" evidence="14">
    <location>
        <position position="127"/>
    </location>
    <ligand>
        <name>ATP</name>
        <dbReference type="ChEBI" id="CHEBI:30616"/>
    </ligand>
</feature>
<protein>
    <recommendedName>
        <fullName evidence="12">D-alanine--D-alanine ligase</fullName>
        <ecNumber evidence="12">6.3.2.4</ecNumber>
    </recommendedName>
    <alternativeName>
        <fullName evidence="12">D-Ala-D-Ala ligase</fullName>
    </alternativeName>
    <alternativeName>
        <fullName evidence="12">D-alanylalanine synthetase</fullName>
    </alternativeName>
</protein>
<evidence type="ECO:0000256" key="10">
    <source>
        <dbReference type="ARBA" id="ARBA00023211"/>
    </source>
</evidence>
<keyword evidence="10 15" id="KW-0464">Manganese</keyword>
<evidence type="ECO:0000256" key="13">
    <source>
        <dbReference type="PIRSR" id="PIRSR039102-1"/>
    </source>
</evidence>
<keyword evidence="9 12" id="KW-0573">Peptidoglycan synthesis</keyword>
<dbReference type="Pfam" id="PF01820">
    <property type="entry name" value="Dala_Dala_lig_N"/>
    <property type="match status" value="1"/>
</dbReference>
<evidence type="ECO:0000256" key="6">
    <source>
        <dbReference type="ARBA" id="ARBA00022840"/>
    </source>
</evidence>
<feature type="binding site" evidence="14">
    <location>
        <begin position="207"/>
        <end position="214"/>
    </location>
    <ligand>
        <name>ATP</name>
        <dbReference type="ChEBI" id="CHEBI:30616"/>
    </ligand>
</feature>
<dbReference type="GO" id="GO:0008716">
    <property type="term" value="F:D-alanine-D-alanine ligase activity"/>
    <property type="evidence" value="ECO:0007669"/>
    <property type="project" value="UniProtKB-UniRule"/>
</dbReference>
<evidence type="ECO:0000259" key="17">
    <source>
        <dbReference type="PROSITE" id="PS50975"/>
    </source>
</evidence>
<dbReference type="PROSITE" id="PS00843">
    <property type="entry name" value="DALA_DALA_LIGASE_1"/>
    <property type="match status" value="1"/>
</dbReference>
<evidence type="ECO:0000256" key="15">
    <source>
        <dbReference type="PIRSR" id="PIRSR039102-3"/>
    </source>
</evidence>
<feature type="binding site" evidence="14">
    <location>
        <begin position="300"/>
        <end position="301"/>
    </location>
    <ligand>
        <name>ATP</name>
        <dbReference type="ChEBI" id="CHEBI:30616"/>
    </ligand>
</feature>
<organism evidence="18 19">
    <name type="scientific">Aliicoccus persicus</name>
    <dbReference type="NCBI Taxonomy" id="930138"/>
    <lineage>
        <taxon>Bacteria</taxon>
        <taxon>Bacillati</taxon>
        <taxon>Bacillota</taxon>
        <taxon>Bacilli</taxon>
        <taxon>Bacillales</taxon>
        <taxon>Staphylococcaceae</taxon>
        <taxon>Aliicoccus</taxon>
    </lineage>
</organism>
<dbReference type="InterPro" id="IPR016185">
    <property type="entry name" value="PreATP-grasp_dom_sf"/>
</dbReference>
<evidence type="ECO:0000256" key="3">
    <source>
        <dbReference type="ARBA" id="ARBA00022598"/>
    </source>
</evidence>
<keyword evidence="6 16" id="KW-0067">ATP-binding</keyword>
<dbReference type="InterPro" id="IPR000291">
    <property type="entry name" value="D-Ala_lig_Van_CS"/>
</dbReference>
<evidence type="ECO:0000256" key="12">
    <source>
        <dbReference type="HAMAP-Rule" id="MF_00047"/>
    </source>
</evidence>
<dbReference type="SUPFAM" id="SSF52440">
    <property type="entry name" value="PreATP-grasp domain"/>
    <property type="match status" value="1"/>
</dbReference>
<evidence type="ECO:0000256" key="14">
    <source>
        <dbReference type="PIRSR" id="PIRSR039102-2"/>
    </source>
</evidence>
<keyword evidence="5 14" id="KW-0547">Nucleotide-binding</keyword>
<gene>
    <name evidence="12" type="primary">ddl</name>
    <name evidence="18" type="ORF">K8V35_09585</name>
</gene>
<dbReference type="GO" id="GO:0005524">
    <property type="term" value="F:ATP binding"/>
    <property type="evidence" value="ECO:0007669"/>
    <property type="project" value="UniProtKB-UniRule"/>
</dbReference>
<dbReference type="GO" id="GO:0005829">
    <property type="term" value="C:cytosol"/>
    <property type="evidence" value="ECO:0007669"/>
    <property type="project" value="TreeGrafter"/>
</dbReference>
<name>A0A921JCI3_9STAP</name>
<dbReference type="AlphaFoldDB" id="A0A921JCI3"/>
<evidence type="ECO:0000256" key="2">
    <source>
        <dbReference type="ARBA" id="ARBA00010871"/>
    </source>
</evidence>
<dbReference type="HAMAP" id="MF_00047">
    <property type="entry name" value="Dala_Dala_lig"/>
    <property type="match status" value="1"/>
</dbReference>
<evidence type="ECO:0000256" key="7">
    <source>
        <dbReference type="ARBA" id="ARBA00022842"/>
    </source>
</evidence>
<comment type="catalytic activity">
    <reaction evidence="12">
        <text>2 D-alanine + ATP = D-alanyl-D-alanine + ADP + phosphate + H(+)</text>
        <dbReference type="Rhea" id="RHEA:11224"/>
        <dbReference type="ChEBI" id="CHEBI:15378"/>
        <dbReference type="ChEBI" id="CHEBI:30616"/>
        <dbReference type="ChEBI" id="CHEBI:43474"/>
        <dbReference type="ChEBI" id="CHEBI:57416"/>
        <dbReference type="ChEBI" id="CHEBI:57822"/>
        <dbReference type="ChEBI" id="CHEBI:456216"/>
        <dbReference type="EC" id="6.3.2.4"/>
    </reaction>
</comment>
<dbReference type="SUPFAM" id="SSF56059">
    <property type="entry name" value="Glutathione synthetase ATP-binding domain-like"/>
    <property type="match status" value="1"/>
</dbReference>
<dbReference type="InterPro" id="IPR011127">
    <property type="entry name" value="Dala_Dala_lig_N"/>
</dbReference>
<dbReference type="InterPro" id="IPR013815">
    <property type="entry name" value="ATP_grasp_subdomain_1"/>
</dbReference>
<dbReference type="PANTHER" id="PTHR23132">
    <property type="entry name" value="D-ALANINE--D-ALANINE LIGASE"/>
    <property type="match status" value="1"/>
</dbReference>
<dbReference type="PROSITE" id="PS50975">
    <property type="entry name" value="ATP_GRASP"/>
    <property type="match status" value="1"/>
</dbReference>
<comment type="similarity">
    <text evidence="2 12">Belongs to the D-alanine--D-alanine ligase family.</text>
</comment>
<dbReference type="InterPro" id="IPR011761">
    <property type="entry name" value="ATP-grasp"/>
</dbReference>
<dbReference type="NCBIfam" id="NF002378">
    <property type="entry name" value="PRK01372.1"/>
    <property type="match status" value="1"/>
</dbReference>
<evidence type="ECO:0000256" key="4">
    <source>
        <dbReference type="ARBA" id="ARBA00022723"/>
    </source>
</evidence>
<dbReference type="NCBIfam" id="NF002528">
    <property type="entry name" value="PRK01966.1-4"/>
    <property type="match status" value="1"/>
</dbReference>
<evidence type="ECO:0000313" key="19">
    <source>
        <dbReference type="Proteomes" id="UP000763505"/>
    </source>
</evidence>
<dbReference type="GO" id="GO:0071555">
    <property type="term" value="P:cell wall organization"/>
    <property type="evidence" value="ECO:0007669"/>
    <property type="project" value="UniProtKB-KW"/>
</dbReference>
<feature type="binding site" evidence="15">
    <location>
        <position position="303"/>
    </location>
    <ligand>
        <name>Mg(2+)</name>
        <dbReference type="ChEBI" id="CHEBI:18420"/>
        <label>2</label>
    </ligand>
</feature>
<evidence type="ECO:0000256" key="5">
    <source>
        <dbReference type="ARBA" id="ARBA00022741"/>
    </source>
</evidence>
<keyword evidence="8 12" id="KW-0133">Cell shape</keyword>
<dbReference type="GO" id="GO:0008360">
    <property type="term" value="P:regulation of cell shape"/>
    <property type="evidence" value="ECO:0007669"/>
    <property type="project" value="UniProtKB-KW"/>
</dbReference>
<reference evidence="18" key="1">
    <citation type="journal article" date="2021" name="PeerJ">
        <title>Extensive microbial diversity within the chicken gut microbiome revealed by metagenomics and culture.</title>
        <authorList>
            <person name="Gilroy R."/>
            <person name="Ravi A."/>
            <person name="Getino M."/>
            <person name="Pursley I."/>
            <person name="Horton D.L."/>
            <person name="Alikhan N.F."/>
            <person name="Baker D."/>
            <person name="Gharbi K."/>
            <person name="Hall N."/>
            <person name="Watson M."/>
            <person name="Adriaenssens E.M."/>
            <person name="Foster-Nyarko E."/>
            <person name="Jarju S."/>
            <person name="Secka A."/>
            <person name="Antonio M."/>
            <person name="Oren A."/>
            <person name="Chaudhuri R.R."/>
            <person name="La Ragione R."/>
            <person name="Hildebrand F."/>
            <person name="Pallen M.J."/>
        </authorList>
    </citation>
    <scope>NUCLEOTIDE SEQUENCE</scope>
    <source>
        <strain evidence="18">6019</strain>
    </source>
</reference>
<keyword evidence="3 12" id="KW-0436">Ligase</keyword>
<reference evidence="18" key="2">
    <citation type="submission" date="2021-09" db="EMBL/GenBank/DDBJ databases">
        <authorList>
            <person name="Gilroy R."/>
        </authorList>
    </citation>
    <scope>NUCLEOTIDE SEQUENCE</scope>
    <source>
        <strain evidence="18">6019</strain>
    </source>
</reference>
<proteinExistence type="inferred from homology"/>
<dbReference type="Proteomes" id="UP000763505">
    <property type="component" value="Unassembled WGS sequence"/>
</dbReference>
<dbReference type="PANTHER" id="PTHR23132:SF25">
    <property type="entry name" value="D-ALANINE--D-ALANINE LIGASE A"/>
    <property type="match status" value="1"/>
</dbReference>
<dbReference type="EC" id="6.3.2.4" evidence="12"/>
<feature type="domain" description="ATP-grasp" evidence="17">
    <location>
        <begin position="131"/>
        <end position="334"/>
    </location>
</feature>
<dbReference type="NCBIfam" id="TIGR01205">
    <property type="entry name" value="D_ala_D_alaTIGR"/>
    <property type="match status" value="1"/>
</dbReference>
<evidence type="ECO:0000256" key="1">
    <source>
        <dbReference type="ARBA" id="ARBA00001936"/>
    </source>
</evidence>
<comment type="pathway">
    <text evidence="12">Cell wall biogenesis; peptidoglycan biosynthesis.</text>
</comment>
<dbReference type="EMBL" id="DYYI01000107">
    <property type="protein sequence ID" value="HJE20592.1"/>
    <property type="molecule type" value="Genomic_DNA"/>
</dbReference>
<keyword evidence="11 12" id="KW-0961">Cell wall biogenesis/degradation</keyword>
<dbReference type="PIRSF" id="PIRSF039102">
    <property type="entry name" value="Ddl/VanB"/>
    <property type="match status" value="1"/>
</dbReference>
<evidence type="ECO:0000256" key="16">
    <source>
        <dbReference type="PROSITE-ProRule" id="PRU00409"/>
    </source>
</evidence>
<dbReference type="Gene3D" id="3.30.470.20">
    <property type="entry name" value="ATP-grasp fold, B domain"/>
    <property type="match status" value="1"/>
</dbReference>
<feature type="binding site" evidence="15">
    <location>
        <position position="301"/>
    </location>
    <ligand>
        <name>Mg(2+)</name>
        <dbReference type="ChEBI" id="CHEBI:18420"/>
        <label>1</label>
    </ligand>
</feature>
<evidence type="ECO:0000256" key="9">
    <source>
        <dbReference type="ARBA" id="ARBA00022984"/>
    </source>
</evidence>